<dbReference type="Proteomes" id="UP000283210">
    <property type="component" value="Chromosome 16"/>
</dbReference>
<dbReference type="EMBL" id="CM012452">
    <property type="protein sequence ID" value="RVE63035.1"/>
    <property type="molecule type" value="Genomic_DNA"/>
</dbReference>
<keyword evidence="3" id="KW-1185">Reference proteome</keyword>
<accession>A0A437CJY6</accession>
<name>A0A437CJY6_ORYJA</name>
<evidence type="ECO:0000313" key="3">
    <source>
        <dbReference type="Proteomes" id="UP000283210"/>
    </source>
</evidence>
<reference evidence="2 3" key="1">
    <citation type="submission" date="2018-11" db="EMBL/GenBank/DDBJ databases">
        <authorList>
            <person name="Lopez-Roques C."/>
            <person name="Donnadieu C."/>
            <person name="Bouchez O."/>
            <person name="Klopp C."/>
            <person name="Cabau C."/>
            <person name="Zahm M."/>
        </authorList>
    </citation>
    <scope>NUCLEOTIDE SEQUENCE [LARGE SCALE GENOMIC DNA]</scope>
    <source>
        <strain evidence="2">RS831</strain>
        <tissue evidence="2">Whole body</tissue>
    </source>
</reference>
<organism evidence="2 3">
    <name type="scientific">Oryzias javanicus</name>
    <name type="common">Javanese ricefish</name>
    <name type="synonym">Aplocheilus javanicus</name>
    <dbReference type="NCBI Taxonomy" id="123683"/>
    <lineage>
        <taxon>Eukaryota</taxon>
        <taxon>Metazoa</taxon>
        <taxon>Chordata</taxon>
        <taxon>Craniata</taxon>
        <taxon>Vertebrata</taxon>
        <taxon>Euteleostomi</taxon>
        <taxon>Actinopterygii</taxon>
        <taxon>Neopterygii</taxon>
        <taxon>Teleostei</taxon>
        <taxon>Neoteleostei</taxon>
        <taxon>Acanthomorphata</taxon>
        <taxon>Ovalentaria</taxon>
        <taxon>Atherinomorphae</taxon>
        <taxon>Beloniformes</taxon>
        <taxon>Adrianichthyidae</taxon>
        <taxon>Oryziinae</taxon>
        <taxon>Oryzias</taxon>
    </lineage>
</organism>
<proteinExistence type="predicted"/>
<protein>
    <submittedName>
        <fullName evidence="2">Uncharacterized protein</fullName>
    </submittedName>
</protein>
<dbReference type="OrthoDB" id="9345291at2759"/>
<dbReference type="AlphaFoldDB" id="A0A437CJY6"/>
<feature type="region of interest" description="Disordered" evidence="1">
    <location>
        <begin position="40"/>
        <end position="66"/>
    </location>
</feature>
<sequence>MLWRDAEVKSLHFHPHHKSGSTELLSAGYGSYESAKETSVIKMRRSSPDPSLPVNVTVKQESDDHA</sequence>
<evidence type="ECO:0000256" key="1">
    <source>
        <dbReference type="SAM" id="MobiDB-lite"/>
    </source>
</evidence>
<evidence type="ECO:0000313" key="2">
    <source>
        <dbReference type="EMBL" id="RVE63035.1"/>
    </source>
</evidence>
<reference evidence="2 3" key="2">
    <citation type="submission" date="2019-01" db="EMBL/GenBank/DDBJ databases">
        <title>A chromosome length genome reference of the Java medaka (oryzias javanicus).</title>
        <authorList>
            <person name="Herpin A."/>
            <person name="Takehana Y."/>
            <person name="Naruse K."/>
            <person name="Ansai S."/>
            <person name="Kawaguchi M."/>
        </authorList>
    </citation>
    <scope>NUCLEOTIDE SEQUENCE [LARGE SCALE GENOMIC DNA]</scope>
    <source>
        <strain evidence="2">RS831</strain>
        <tissue evidence="2">Whole body</tissue>
    </source>
</reference>
<gene>
    <name evidence="2" type="ORF">OJAV_G00163490</name>
</gene>